<dbReference type="GO" id="GO:0046872">
    <property type="term" value="F:metal ion binding"/>
    <property type="evidence" value="ECO:0007669"/>
    <property type="project" value="UniProtKB-KW"/>
</dbReference>
<proteinExistence type="inferred from homology"/>
<keyword evidence="5" id="KW-0460">Magnesium</keyword>
<reference evidence="10 11" key="1">
    <citation type="submission" date="2016-10" db="EMBL/GenBank/DDBJ databases">
        <authorList>
            <person name="de Groot N.N."/>
        </authorList>
    </citation>
    <scope>NUCLEOTIDE SEQUENCE [LARGE SCALE GENOMIC DNA]</scope>
    <source>
        <strain evidence="10 11">DSM 10495</strain>
    </source>
</reference>
<evidence type="ECO:0000256" key="1">
    <source>
        <dbReference type="ARBA" id="ARBA00008449"/>
    </source>
</evidence>
<dbReference type="InterPro" id="IPR028098">
    <property type="entry name" value="Glyco_trans_4-like_N"/>
</dbReference>
<dbReference type="GO" id="GO:0102710">
    <property type="term" value="F:D-inositol-3-phosphate glycosyltransferase activity"/>
    <property type="evidence" value="ECO:0007669"/>
    <property type="project" value="UniProtKB-EC"/>
</dbReference>
<sequence>MPPVSRVALLSLHTSPLEQPGSGDAGGMNVYVRSLASALARSGVEVEIFTRAVAPGQPDVEHPEAGICVHNLQAGPKRRIPKEQLPALVHRMADEVDAIRSRQAQGHYQLIHSHYWLSGVAGLHLARAWDVPLVHTMHTMARVKNQHLHSGEHAEPENREEGEQCVVDGAARLIANTRAEALELQSHYDASPATIDVVAPGVDLDVFSPAGPVAPAPPGFHVVFAGRMQRLKGPHVLVQAAAALRARRPDIPLRLTLLGEQSGSRQYDIDAVITASGMSDVVTRRNAVPREELAAWFRAADVVAMPSYSESFGLVALEAQACGTPVLATRVGGLTDAVDDGVSGLLVDGHRITAWAAALERLHDDAALRTALSLGAVRHASAFGWDSAARATLASYRKALDAV</sequence>
<evidence type="ECO:0000256" key="2">
    <source>
        <dbReference type="ARBA" id="ARBA00022676"/>
    </source>
</evidence>
<dbReference type="InterPro" id="IPR050194">
    <property type="entry name" value="Glycosyltransferase_grp1"/>
</dbReference>
<evidence type="ECO:0000256" key="7">
    <source>
        <dbReference type="NCBIfam" id="TIGR03449"/>
    </source>
</evidence>
<dbReference type="PANTHER" id="PTHR45947:SF3">
    <property type="entry name" value="SULFOQUINOVOSYL TRANSFERASE SQD2"/>
    <property type="match status" value="1"/>
</dbReference>
<comment type="similarity">
    <text evidence="1">Belongs to the glycosyltransferase group 1 family. MshA subfamily.</text>
</comment>
<gene>
    <name evidence="10" type="ORF">SAMN04489745_1257</name>
</gene>
<dbReference type="GO" id="GO:0010125">
    <property type="term" value="P:mycothiol biosynthetic process"/>
    <property type="evidence" value="ECO:0007669"/>
    <property type="project" value="UniProtKB-UniRule"/>
</dbReference>
<dbReference type="RefSeq" id="WP_066211425.1">
    <property type="nucleotide sequence ID" value="NZ_FNSN01000003.1"/>
</dbReference>
<dbReference type="Proteomes" id="UP000182652">
    <property type="component" value="Unassembled WGS sequence"/>
</dbReference>
<evidence type="ECO:0000313" key="10">
    <source>
        <dbReference type="EMBL" id="SEB79103.1"/>
    </source>
</evidence>
<evidence type="ECO:0000256" key="6">
    <source>
        <dbReference type="ARBA" id="ARBA00048131"/>
    </source>
</evidence>
<evidence type="ECO:0000256" key="5">
    <source>
        <dbReference type="ARBA" id="ARBA00022842"/>
    </source>
</evidence>
<name>A0A1H4M826_9MICC</name>
<organism evidence="10 11">
    <name type="scientific">Arthrobacter woluwensis</name>
    <dbReference type="NCBI Taxonomy" id="156980"/>
    <lineage>
        <taxon>Bacteria</taxon>
        <taxon>Bacillati</taxon>
        <taxon>Actinomycetota</taxon>
        <taxon>Actinomycetes</taxon>
        <taxon>Micrococcales</taxon>
        <taxon>Micrococcaceae</taxon>
        <taxon>Arthrobacter</taxon>
    </lineage>
</organism>
<dbReference type="PANTHER" id="PTHR45947">
    <property type="entry name" value="SULFOQUINOVOSYL TRANSFERASE SQD2"/>
    <property type="match status" value="1"/>
</dbReference>
<evidence type="ECO:0000256" key="3">
    <source>
        <dbReference type="ARBA" id="ARBA00022679"/>
    </source>
</evidence>
<dbReference type="EMBL" id="FNSN01000003">
    <property type="protein sequence ID" value="SEB79103.1"/>
    <property type="molecule type" value="Genomic_DNA"/>
</dbReference>
<dbReference type="STRING" id="156980.SAMN04489745_1257"/>
<keyword evidence="3 10" id="KW-0808">Transferase</keyword>
<accession>A0A1H4M826</accession>
<feature type="domain" description="Glycosyl transferase family 1" evidence="8">
    <location>
        <begin position="222"/>
        <end position="372"/>
    </location>
</feature>
<dbReference type="Pfam" id="PF00534">
    <property type="entry name" value="Glycos_transf_1"/>
    <property type="match status" value="1"/>
</dbReference>
<dbReference type="Pfam" id="PF13579">
    <property type="entry name" value="Glyco_trans_4_4"/>
    <property type="match status" value="1"/>
</dbReference>
<dbReference type="SUPFAM" id="SSF53756">
    <property type="entry name" value="UDP-Glycosyltransferase/glycogen phosphorylase"/>
    <property type="match status" value="1"/>
</dbReference>
<dbReference type="InterPro" id="IPR017814">
    <property type="entry name" value="Mycothiol_biosynthesis_MshA"/>
</dbReference>
<dbReference type="NCBIfam" id="TIGR03449">
    <property type="entry name" value="mycothiol_MshA"/>
    <property type="match status" value="1"/>
</dbReference>
<evidence type="ECO:0000313" key="11">
    <source>
        <dbReference type="Proteomes" id="UP000182652"/>
    </source>
</evidence>
<evidence type="ECO:0000259" key="8">
    <source>
        <dbReference type="Pfam" id="PF00534"/>
    </source>
</evidence>
<evidence type="ECO:0000256" key="4">
    <source>
        <dbReference type="ARBA" id="ARBA00022723"/>
    </source>
</evidence>
<dbReference type="EC" id="2.4.1.250" evidence="7"/>
<dbReference type="Gene3D" id="3.40.50.2000">
    <property type="entry name" value="Glycogen Phosphorylase B"/>
    <property type="match status" value="2"/>
</dbReference>
<dbReference type="GO" id="GO:0008375">
    <property type="term" value="F:acetylglucosaminyltransferase activity"/>
    <property type="evidence" value="ECO:0007669"/>
    <property type="project" value="InterPro"/>
</dbReference>
<feature type="domain" description="Glycosyltransferase subfamily 4-like N-terminal" evidence="9">
    <location>
        <begin position="26"/>
        <end position="201"/>
    </location>
</feature>
<keyword evidence="2" id="KW-0328">Glycosyltransferase</keyword>
<dbReference type="InterPro" id="IPR001296">
    <property type="entry name" value="Glyco_trans_1"/>
</dbReference>
<comment type="catalytic activity">
    <reaction evidence="6">
        <text>1D-myo-inositol 3-phosphate + UDP-N-acetyl-alpha-D-glucosamine = 1D-myo-inositol 2-acetamido-2-deoxy-alpha-D-glucopyranoside 3-phosphate + UDP + H(+)</text>
        <dbReference type="Rhea" id="RHEA:26188"/>
        <dbReference type="ChEBI" id="CHEBI:15378"/>
        <dbReference type="ChEBI" id="CHEBI:57705"/>
        <dbReference type="ChEBI" id="CHEBI:58223"/>
        <dbReference type="ChEBI" id="CHEBI:58401"/>
        <dbReference type="ChEBI" id="CHEBI:58892"/>
        <dbReference type="EC" id="2.4.1.250"/>
    </reaction>
</comment>
<evidence type="ECO:0000259" key="9">
    <source>
        <dbReference type="Pfam" id="PF13579"/>
    </source>
</evidence>
<protein>
    <recommendedName>
        <fullName evidence="7">D-inositol-3-phosphate glycosyltransferase</fullName>
        <ecNumber evidence="7">2.4.1.250</ecNumber>
    </recommendedName>
</protein>
<keyword evidence="4" id="KW-0479">Metal-binding</keyword>
<dbReference type="AlphaFoldDB" id="A0A1H4M826"/>
<keyword evidence="11" id="KW-1185">Reference proteome</keyword>